<organism evidence="1 2">
    <name type="scientific">Burkholderia thailandensis</name>
    <dbReference type="NCBI Taxonomy" id="57975"/>
    <lineage>
        <taxon>Bacteria</taxon>
        <taxon>Pseudomonadati</taxon>
        <taxon>Pseudomonadota</taxon>
        <taxon>Betaproteobacteria</taxon>
        <taxon>Burkholderiales</taxon>
        <taxon>Burkholderiaceae</taxon>
        <taxon>Burkholderia</taxon>
        <taxon>pseudomallei group</taxon>
    </lineage>
</organism>
<gene>
    <name evidence="1" type="ORF">C7S16_5249</name>
</gene>
<evidence type="ECO:0000313" key="1">
    <source>
        <dbReference type="EMBL" id="MDW9251968.1"/>
    </source>
</evidence>
<sequence>MREFIQNKEEILGEFPSLFFGNCIIKYIKAARIIGLDDIHNASNRHHGFTHIAIRFRNRCAWLNISTRHFER</sequence>
<evidence type="ECO:0000313" key="2">
    <source>
        <dbReference type="Proteomes" id="UP001272137"/>
    </source>
</evidence>
<name>A0AAW9CSB1_BURTH</name>
<protein>
    <submittedName>
        <fullName evidence="1">Uncharacterized protein</fullName>
    </submittedName>
</protein>
<dbReference type="EMBL" id="QXCT01000001">
    <property type="protein sequence ID" value="MDW9251968.1"/>
    <property type="molecule type" value="Genomic_DNA"/>
</dbReference>
<proteinExistence type="predicted"/>
<reference evidence="1" key="1">
    <citation type="submission" date="2018-08" db="EMBL/GenBank/DDBJ databases">
        <title>Identification of Burkholderia cepacia strains that express a Burkholderia pseudomallei-like capsular polysaccharide.</title>
        <authorList>
            <person name="Burtnick M.N."/>
            <person name="Vongsouvath M."/>
            <person name="Newton P."/>
            <person name="Wuthiekanun V."/>
            <person name="Limmathurotsakul D."/>
            <person name="Brett P.J."/>
            <person name="Chantratita N."/>
            <person name="Dance D.A."/>
        </authorList>
    </citation>
    <scope>NUCLEOTIDE SEQUENCE</scope>
    <source>
        <strain evidence="1">SBXCC001</strain>
    </source>
</reference>
<dbReference type="Proteomes" id="UP001272137">
    <property type="component" value="Unassembled WGS sequence"/>
</dbReference>
<accession>A0AAW9CSB1</accession>
<comment type="caution">
    <text evidence="1">The sequence shown here is derived from an EMBL/GenBank/DDBJ whole genome shotgun (WGS) entry which is preliminary data.</text>
</comment>
<dbReference type="AlphaFoldDB" id="A0AAW9CSB1"/>